<keyword evidence="1" id="KW-1133">Transmembrane helix</keyword>
<evidence type="ECO:0000313" key="4">
    <source>
        <dbReference type="EMBL" id="CAB4636455.1"/>
    </source>
</evidence>
<feature type="transmembrane region" description="Helical" evidence="1">
    <location>
        <begin position="55"/>
        <end position="84"/>
    </location>
</feature>
<dbReference type="InterPro" id="IPR000045">
    <property type="entry name" value="Prepilin_IV_endopep_pep"/>
</dbReference>
<evidence type="ECO:0000313" key="3">
    <source>
        <dbReference type="EMBL" id="CAB4578184.1"/>
    </source>
</evidence>
<accession>A0A6J6ETG0</accession>
<feature type="transmembrane region" description="Helical" evidence="1">
    <location>
        <begin position="90"/>
        <end position="108"/>
    </location>
</feature>
<protein>
    <submittedName>
        <fullName evidence="3">Unannotated protein</fullName>
    </submittedName>
</protein>
<organism evidence="3">
    <name type="scientific">freshwater metagenome</name>
    <dbReference type="NCBI Taxonomy" id="449393"/>
    <lineage>
        <taxon>unclassified sequences</taxon>
        <taxon>metagenomes</taxon>
        <taxon>ecological metagenomes</taxon>
    </lineage>
</organism>
<keyword evidence="1" id="KW-0472">Membrane</keyword>
<dbReference type="EMBL" id="CAEZVX010000010">
    <property type="protein sequence ID" value="CAB4636455.1"/>
    <property type="molecule type" value="Genomic_DNA"/>
</dbReference>
<dbReference type="Gene3D" id="1.20.120.1220">
    <property type="match status" value="1"/>
</dbReference>
<feature type="domain" description="Prepilin type IV endopeptidase peptidase" evidence="2">
    <location>
        <begin position="3"/>
        <end position="104"/>
    </location>
</feature>
<evidence type="ECO:0000259" key="2">
    <source>
        <dbReference type="Pfam" id="PF01478"/>
    </source>
</evidence>
<dbReference type="Pfam" id="PF01478">
    <property type="entry name" value="Peptidase_A24"/>
    <property type="match status" value="1"/>
</dbReference>
<reference evidence="3" key="1">
    <citation type="submission" date="2020-05" db="EMBL/GenBank/DDBJ databases">
        <authorList>
            <person name="Chiriac C."/>
            <person name="Salcher M."/>
            <person name="Ghai R."/>
            <person name="Kavagutti S V."/>
        </authorList>
    </citation>
    <scope>NUCLEOTIDE SEQUENCE</scope>
</reference>
<feature type="transmembrane region" description="Helical" evidence="1">
    <location>
        <begin position="120"/>
        <end position="136"/>
    </location>
</feature>
<dbReference type="GO" id="GO:0016020">
    <property type="term" value="C:membrane"/>
    <property type="evidence" value="ECO:0007669"/>
    <property type="project" value="InterPro"/>
</dbReference>
<gene>
    <name evidence="3" type="ORF">UFOPK1755_00286</name>
    <name evidence="4" type="ORF">UFOPK2155_00200</name>
</gene>
<evidence type="ECO:0000256" key="1">
    <source>
        <dbReference type="SAM" id="Phobius"/>
    </source>
</evidence>
<keyword evidence="1" id="KW-0812">Transmembrane</keyword>
<proteinExistence type="predicted"/>
<name>A0A6J6ETG0_9ZZZZ</name>
<sequence length="137" mass="14860">MHLLLLPILGWIAVIDARTHRITNKAVVALAVTGLATVDLQNFDVGRQLKAAMIVLVIGLLLSIFCGVGMGDVKLIVVLALFLLPPELATYQRFSLVVCLFAFAYALYLSRGKFRQSVKIPLAPAIFVGTIITLIAK</sequence>
<dbReference type="AlphaFoldDB" id="A0A6J6ETG0"/>
<dbReference type="EMBL" id="CAEZTX010000010">
    <property type="protein sequence ID" value="CAB4578184.1"/>
    <property type="molecule type" value="Genomic_DNA"/>
</dbReference>
<dbReference type="GO" id="GO:0004190">
    <property type="term" value="F:aspartic-type endopeptidase activity"/>
    <property type="evidence" value="ECO:0007669"/>
    <property type="project" value="InterPro"/>
</dbReference>